<dbReference type="AlphaFoldDB" id="A0A6P8KJX1"/>
<evidence type="ECO:0000313" key="2">
    <source>
        <dbReference type="Proteomes" id="UP000515162"/>
    </source>
</evidence>
<accession>A0A6P8KJX1</accession>
<dbReference type="Proteomes" id="UP000515162">
    <property type="component" value="Chromosome 2L"/>
</dbReference>
<dbReference type="RefSeq" id="XP_033169890.1">
    <property type="nucleotide sequence ID" value="XM_033313999.1"/>
</dbReference>
<name>A0A6P8KJX1_DROMA</name>
<evidence type="ECO:0000256" key="1">
    <source>
        <dbReference type="SAM" id="SignalP"/>
    </source>
</evidence>
<gene>
    <name evidence="3" type="primary">LOC117147194</name>
</gene>
<protein>
    <submittedName>
        <fullName evidence="3">Uncharacterized protein LOC117147194</fullName>
    </submittedName>
</protein>
<feature type="chain" id="PRO_5027932000" evidence="1">
    <location>
        <begin position="23"/>
        <end position="151"/>
    </location>
</feature>
<dbReference type="GeneID" id="117147194"/>
<organism evidence="2 3">
    <name type="scientific">Drosophila mauritiana</name>
    <name type="common">Fruit fly</name>
    <dbReference type="NCBI Taxonomy" id="7226"/>
    <lineage>
        <taxon>Eukaryota</taxon>
        <taxon>Metazoa</taxon>
        <taxon>Ecdysozoa</taxon>
        <taxon>Arthropoda</taxon>
        <taxon>Hexapoda</taxon>
        <taxon>Insecta</taxon>
        <taxon>Pterygota</taxon>
        <taxon>Neoptera</taxon>
        <taxon>Endopterygota</taxon>
        <taxon>Diptera</taxon>
        <taxon>Brachycera</taxon>
        <taxon>Muscomorpha</taxon>
        <taxon>Ephydroidea</taxon>
        <taxon>Drosophilidae</taxon>
        <taxon>Drosophila</taxon>
        <taxon>Sophophora</taxon>
    </lineage>
</organism>
<evidence type="ECO:0000313" key="3">
    <source>
        <dbReference type="RefSeq" id="XP_033169890.1"/>
    </source>
</evidence>
<feature type="signal peptide" evidence="1">
    <location>
        <begin position="1"/>
        <end position="22"/>
    </location>
</feature>
<dbReference type="PROSITE" id="PS51257">
    <property type="entry name" value="PROKAR_LIPOPROTEIN"/>
    <property type="match status" value="1"/>
</dbReference>
<reference evidence="3" key="1">
    <citation type="submission" date="2025-08" db="UniProtKB">
        <authorList>
            <consortium name="RefSeq"/>
        </authorList>
    </citation>
    <scope>IDENTIFICATION</scope>
    <source>
        <strain evidence="3">Mau12</strain>
        <tissue evidence="3">Whole Body</tissue>
    </source>
</reference>
<keyword evidence="1" id="KW-0732">Signal</keyword>
<proteinExistence type="predicted"/>
<sequence>MRATRVLLIFQLLACLMAVISACNQGSCHPFIGLNKCNGNGYKEPKLPPRDNACCGPHCVYQGPGGENPGRCDCKPVNRCILDTHCGKGVAFYFVCKSDCEMRKENEARLAAGYARLLSFPWGKQKCEGMNYKCGINCCCREDCPKRFCKF</sequence>
<keyword evidence="2" id="KW-1185">Reference proteome</keyword>